<organism evidence="3">
    <name type="scientific">Schistocephalus solidus</name>
    <name type="common">Tapeworm</name>
    <dbReference type="NCBI Taxonomy" id="70667"/>
    <lineage>
        <taxon>Eukaryota</taxon>
        <taxon>Metazoa</taxon>
        <taxon>Spiralia</taxon>
        <taxon>Lophotrochozoa</taxon>
        <taxon>Platyhelminthes</taxon>
        <taxon>Cestoda</taxon>
        <taxon>Eucestoda</taxon>
        <taxon>Diphyllobothriidea</taxon>
        <taxon>Diphyllobothriidae</taxon>
        <taxon>Schistocephalus</taxon>
    </lineage>
</organism>
<gene>
    <name evidence="1" type="ORF">SSLN_LOCUS8152</name>
</gene>
<reference evidence="1 2" key="2">
    <citation type="submission" date="2018-11" db="EMBL/GenBank/DDBJ databases">
        <authorList>
            <consortium name="Pathogen Informatics"/>
        </authorList>
    </citation>
    <scope>NUCLEOTIDE SEQUENCE [LARGE SCALE GENOMIC DNA]</scope>
    <source>
        <strain evidence="1 2">NST_G2</strain>
    </source>
</reference>
<dbReference type="Proteomes" id="UP000275846">
    <property type="component" value="Unassembled WGS sequence"/>
</dbReference>
<dbReference type="WBParaSite" id="SSLN_0000847001-mRNA-1">
    <property type="protein sequence ID" value="SSLN_0000847001-mRNA-1"/>
    <property type="gene ID" value="SSLN_0000847001"/>
</dbReference>
<evidence type="ECO:0000313" key="3">
    <source>
        <dbReference type="WBParaSite" id="SSLN_0000847001-mRNA-1"/>
    </source>
</evidence>
<name>A0A183SVA4_SCHSO</name>
<reference evidence="3" key="1">
    <citation type="submission" date="2016-06" db="UniProtKB">
        <authorList>
            <consortium name="WormBaseParasite"/>
        </authorList>
    </citation>
    <scope>IDENTIFICATION</scope>
</reference>
<protein>
    <submittedName>
        <fullName evidence="3">RRM domain-containing protein</fullName>
    </submittedName>
</protein>
<accession>A0A183SVA4</accession>
<dbReference type="AlphaFoldDB" id="A0A183SVA4"/>
<evidence type="ECO:0000313" key="1">
    <source>
        <dbReference type="EMBL" id="VDL94537.1"/>
    </source>
</evidence>
<dbReference type="EMBL" id="UYSU01034498">
    <property type="protein sequence ID" value="VDL94537.1"/>
    <property type="molecule type" value="Genomic_DNA"/>
</dbReference>
<evidence type="ECO:0000313" key="2">
    <source>
        <dbReference type="Proteomes" id="UP000275846"/>
    </source>
</evidence>
<sequence>MSASPRPSPVVAHSVALPTGYPTDMSEFPSRYKGNVYIVNLRSRFFTFSFQLSLQTLDNLDIFLQVCNLVDVLRDLLMIVAGSDGFASLIGGLCSQQGRISMMIS</sequence>
<proteinExistence type="predicted"/>
<keyword evidence="2" id="KW-1185">Reference proteome</keyword>